<comment type="caution">
    <text evidence="8">The sequence shown here is derived from an EMBL/GenBank/DDBJ whole genome shotgun (WGS) entry which is preliminary data.</text>
</comment>
<dbReference type="Pfam" id="PF00959">
    <property type="entry name" value="Phage_lysozyme"/>
    <property type="match status" value="1"/>
</dbReference>
<dbReference type="PANTHER" id="PTHR38107:SF3">
    <property type="entry name" value="LYSOZYME RRRD-RELATED"/>
    <property type="match status" value="1"/>
</dbReference>
<organism evidence="8 9">
    <name type="scientific">Dyella japonica</name>
    <dbReference type="NCBI Taxonomy" id="231455"/>
    <lineage>
        <taxon>Bacteria</taxon>
        <taxon>Pseudomonadati</taxon>
        <taxon>Pseudomonadota</taxon>
        <taxon>Gammaproteobacteria</taxon>
        <taxon>Lysobacterales</taxon>
        <taxon>Rhodanobacteraceae</taxon>
        <taxon>Dyella</taxon>
    </lineage>
</organism>
<evidence type="ECO:0000256" key="5">
    <source>
        <dbReference type="ARBA" id="ARBA00023200"/>
    </source>
</evidence>
<proteinExistence type="inferred from homology"/>
<reference evidence="8 9" key="1">
    <citation type="submission" date="2024-06" db="EMBL/GenBank/DDBJ databases">
        <title>Sorghum-associated microbial communities from plants grown in Nebraska, USA.</title>
        <authorList>
            <person name="Schachtman D."/>
        </authorList>
    </citation>
    <scope>NUCLEOTIDE SEQUENCE [LARGE SCALE GENOMIC DNA]</scope>
    <source>
        <strain evidence="8 9">1073</strain>
    </source>
</reference>
<keyword evidence="9" id="KW-1185">Reference proteome</keyword>
<dbReference type="HAMAP" id="MF_04110">
    <property type="entry name" value="ENDOLYSIN_T4"/>
    <property type="match status" value="1"/>
</dbReference>
<evidence type="ECO:0000256" key="2">
    <source>
        <dbReference type="ARBA" id="ARBA00022529"/>
    </source>
</evidence>
<evidence type="ECO:0000313" key="9">
    <source>
        <dbReference type="Proteomes" id="UP001549184"/>
    </source>
</evidence>
<dbReference type="CDD" id="cd00737">
    <property type="entry name" value="lyz_endolysin_autolysin"/>
    <property type="match status" value="1"/>
</dbReference>
<dbReference type="InterPro" id="IPR033907">
    <property type="entry name" value="Endolysin_autolysin"/>
</dbReference>
<dbReference type="InterPro" id="IPR023347">
    <property type="entry name" value="Lysozyme_dom_sf"/>
</dbReference>
<evidence type="ECO:0000313" key="8">
    <source>
        <dbReference type="EMBL" id="MET3654071.1"/>
    </source>
</evidence>
<dbReference type="Gene3D" id="1.10.530.40">
    <property type="match status" value="1"/>
</dbReference>
<dbReference type="GO" id="GO:0003796">
    <property type="term" value="F:lysozyme activity"/>
    <property type="evidence" value="ECO:0007669"/>
    <property type="project" value="UniProtKB-EC"/>
</dbReference>
<dbReference type="InterPro" id="IPR002196">
    <property type="entry name" value="Glyco_hydro_24"/>
</dbReference>
<accession>A0ABV2JZ01</accession>
<keyword evidence="5" id="KW-1035">Host cytoplasm</keyword>
<keyword evidence="2 7" id="KW-0929">Antimicrobial</keyword>
<name>A0ABV2JZ01_9GAMM</name>
<evidence type="ECO:0000256" key="3">
    <source>
        <dbReference type="ARBA" id="ARBA00022638"/>
    </source>
</evidence>
<keyword evidence="4 7" id="KW-0378">Hydrolase</keyword>
<dbReference type="InterPro" id="IPR034690">
    <property type="entry name" value="Endolysin_T4_type"/>
</dbReference>
<dbReference type="Proteomes" id="UP001549184">
    <property type="component" value="Unassembled WGS sequence"/>
</dbReference>
<dbReference type="EC" id="3.2.1.17" evidence="7"/>
<evidence type="ECO:0000256" key="7">
    <source>
        <dbReference type="RuleBase" id="RU003788"/>
    </source>
</evidence>
<dbReference type="RefSeq" id="WP_354015445.1">
    <property type="nucleotide sequence ID" value="NZ_JBEPMU010000006.1"/>
</dbReference>
<dbReference type="EMBL" id="JBEPMU010000006">
    <property type="protein sequence ID" value="MET3654071.1"/>
    <property type="molecule type" value="Genomic_DNA"/>
</dbReference>
<evidence type="ECO:0000256" key="6">
    <source>
        <dbReference type="ARBA" id="ARBA00023295"/>
    </source>
</evidence>
<comment type="similarity">
    <text evidence="7">Belongs to the glycosyl hydrolase 24 family.</text>
</comment>
<keyword evidence="6 7" id="KW-0326">Glycosidase</keyword>
<gene>
    <name evidence="8" type="ORF">ABIC75_003809</name>
</gene>
<dbReference type="PANTHER" id="PTHR38107">
    <property type="match status" value="1"/>
</dbReference>
<comment type="catalytic activity">
    <reaction evidence="1 7">
        <text>Hydrolysis of (1-&gt;4)-beta-linkages between N-acetylmuramic acid and N-acetyl-D-glucosamine residues in a peptidoglycan and between N-acetyl-D-glucosamine residues in chitodextrins.</text>
        <dbReference type="EC" id="3.2.1.17"/>
    </reaction>
</comment>
<keyword evidence="3 7" id="KW-0081">Bacteriolytic enzyme</keyword>
<evidence type="ECO:0000256" key="1">
    <source>
        <dbReference type="ARBA" id="ARBA00000632"/>
    </source>
</evidence>
<dbReference type="InterPro" id="IPR051018">
    <property type="entry name" value="Bacteriophage_GH24"/>
</dbReference>
<dbReference type="SUPFAM" id="SSF53955">
    <property type="entry name" value="Lysozyme-like"/>
    <property type="match status" value="1"/>
</dbReference>
<sequence>MLPSQNAINLVKESEGLRLSAYRDVGGVPTIGYGHTAGVQMGQVITEDQANQFLADDLDIAGGHVEKLVSVPLTQGQFDALTDFTFNLGFARLRDSTLLRVLNRGDYQAAAQQFKFWTLAAGQVMPGLVKRRAAETALFLSDSVTT</sequence>
<evidence type="ECO:0000256" key="4">
    <source>
        <dbReference type="ARBA" id="ARBA00022801"/>
    </source>
</evidence>
<protein>
    <recommendedName>
        <fullName evidence="7">Lysozyme</fullName>
        <ecNumber evidence="7">3.2.1.17</ecNumber>
    </recommendedName>
</protein>
<dbReference type="InterPro" id="IPR023346">
    <property type="entry name" value="Lysozyme-like_dom_sf"/>
</dbReference>